<feature type="domain" description="CN hydrolase" evidence="1">
    <location>
        <begin position="86"/>
        <end position="179"/>
    </location>
</feature>
<dbReference type="InterPro" id="IPR036526">
    <property type="entry name" value="C-N_Hydrolase_sf"/>
</dbReference>
<gene>
    <name evidence="2" type="ORF">ACFPFO_05105</name>
</gene>
<reference evidence="2 3" key="1">
    <citation type="journal article" date="2019" name="Int. J. Syst. Evol. Microbiol.">
        <title>The Global Catalogue of Microorganisms (GCM) 10K type strain sequencing project: providing services to taxonomists for standard genome sequencing and annotation.</title>
        <authorList>
            <consortium name="The Broad Institute Genomics Platform"/>
            <consortium name="The Broad Institute Genome Sequencing Center for Infectious Disease"/>
            <person name="Wu L."/>
            <person name="Ma J."/>
        </authorList>
    </citation>
    <scope>NUCLEOTIDE SEQUENCE [LARGE SCALE GENOMIC DNA]</scope>
    <source>
        <strain evidence="2 3">CGMCC 1.15824</strain>
    </source>
</reference>
<keyword evidence="3" id="KW-1185">Reference proteome</keyword>
<organism evidence="2 3">
    <name type="scientific">Saliphagus infecundisoli</name>
    <dbReference type="NCBI Taxonomy" id="1849069"/>
    <lineage>
        <taxon>Archaea</taxon>
        <taxon>Methanobacteriati</taxon>
        <taxon>Methanobacteriota</taxon>
        <taxon>Stenosarchaea group</taxon>
        <taxon>Halobacteria</taxon>
        <taxon>Halobacteriales</taxon>
        <taxon>Natrialbaceae</taxon>
        <taxon>Saliphagus</taxon>
    </lineage>
</organism>
<keyword evidence="2" id="KW-0378">Hydrolase</keyword>
<dbReference type="AlphaFoldDB" id="A0ABD5QBK4"/>
<accession>A0ABD5QBK4</accession>
<name>A0ABD5QBK4_9EURY</name>
<dbReference type="RefSeq" id="WP_224828548.1">
    <property type="nucleotide sequence ID" value="NZ_JAIVEF010000007.1"/>
</dbReference>
<dbReference type="GO" id="GO:0016787">
    <property type="term" value="F:hydrolase activity"/>
    <property type="evidence" value="ECO:0007669"/>
    <property type="project" value="UniProtKB-KW"/>
</dbReference>
<evidence type="ECO:0000313" key="2">
    <source>
        <dbReference type="EMBL" id="MFC4987151.1"/>
    </source>
</evidence>
<evidence type="ECO:0000313" key="3">
    <source>
        <dbReference type="Proteomes" id="UP001595925"/>
    </source>
</evidence>
<sequence>MTDPIHVGAWLPKHWHRKFTDEERTQIAESDLDLLLVPENHDHWKNRDHWKQTADELDVALYAGFDDGDWIRGIFYDPATDTDFTYTKHSSAGKLALELDDWHPEDALKTTEFRGTTVGTTICHDQYFSPFMGYEGLAGASLLLNVSATPVVAKKWGEVLQARAIENGAYVVCTTHGSGPDGTVKRGNKAHVFAFDPFGDPIILTELGTDGKRDLVETTPDNIYTVSVDPARTSKARQTLTNQYDRPSITRIQDSTSESVSLSEPRVSVQADYNGLRITYESDSIDIGNFESQPFTLADEDFYLAAIESDEILKPERLYQEILSVPDIESKRLLLLNHWSDLAPHYHQNVVEPVLRARCVEWASPAITVAPDHSSAYQVWYAKNTSRMNPDENGHFRLFLYAARGLSSALEPVNHETEKMKQIASACEQRRTGSD</sequence>
<dbReference type="SUPFAM" id="SSF56317">
    <property type="entry name" value="Carbon-nitrogen hydrolase"/>
    <property type="match status" value="1"/>
</dbReference>
<proteinExistence type="predicted"/>
<protein>
    <submittedName>
        <fullName evidence="2">Carbon-nitrogen hydrolase family protein</fullName>
    </submittedName>
</protein>
<comment type="caution">
    <text evidence="2">The sequence shown here is derived from an EMBL/GenBank/DDBJ whole genome shotgun (WGS) entry which is preliminary data.</text>
</comment>
<dbReference type="Proteomes" id="UP001595925">
    <property type="component" value="Unassembled WGS sequence"/>
</dbReference>
<dbReference type="InterPro" id="IPR003010">
    <property type="entry name" value="C-N_Hydrolase"/>
</dbReference>
<dbReference type="Pfam" id="PF00795">
    <property type="entry name" value="CN_hydrolase"/>
    <property type="match status" value="1"/>
</dbReference>
<dbReference type="Gene3D" id="3.60.110.10">
    <property type="entry name" value="Carbon-nitrogen hydrolase"/>
    <property type="match status" value="1"/>
</dbReference>
<dbReference type="EMBL" id="JBHSJG010000018">
    <property type="protein sequence ID" value="MFC4987151.1"/>
    <property type="molecule type" value="Genomic_DNA"/>
</dbReference>
<evidence type="ECO:0000259" key="1">
    <source>
        <dbReference type="Pfam" id="PF00795"/>
    </source>
</evidence>